<dbReference type="Gene3D" id="2.160.20.10">
    <property type="entry name" value="Single-stranded right-handed beta-helix, Pectin lyase-like"/>
    <property type="match status" value="1"/>
</dbReference>
<dbReference type="Pfam" id="PF00801">
    <property type="entry name" value="PKD"/>
    <property type="match status" value="1"/>
</dbReference>
<name>A0A1E5NZV4_9ACTN</name>
<accession>A0A1E5NZV4</accession>
<dbReference type="SMART" id="SM00089">
    <property type="entry name" value="PKD"/>
    <property type="match status" value="2"/>
</dbReference>
<dbReference type="Pfam" id="PF18911">
    <property type="entry name" value="PKD_4"/>
    <property type="match status" value="1"/>
</dbReference>
<evidence type="ECO:0000313" key="3">
    <source>
        <dbReference type="Proteomes" id="UP000095705"/>
    </source>
</evidence>
<dbReference type="InterPro" id="IPR013783">
    <property type="entry name" value="Ig-like_fold"/>
</dbReference>
<dbReference type="InterPro" id="IPR035986">
    <property type="entry name" value="PKD_dom_sf"/>
</dbReference>
<gene>
    <name evidence="2" type="ORF">BGK67_32640</name>
</gene>
<protein>
    <recommendedName>
        <fullName evidence="1">PKD domain-containing protein</fullName>
    </recommendedName>
</protein>
<keyword evidence="3" id="KW-1185">Reference proteome</keyword>
<evidence type="ECO:0000259" key="1">
    <source>
        <dbReference type="PROSITE" id="PS50093"/>
    </source>
</evidence>
<sequence>MNNEADSNCTDTGAGSKAVPFCMISAAAKIVKPGQTVRIKTWAHYDENVVIDRSGEPGKPITFTADTEDFSSAAYLEFGRSLTISAASHVAVRGLHSYGGVHVRRSTDVELDRVYVANGNSAGLVIGEGSVGVRAVRSRLVGVRVEGGARGTVLSRNHLEVNFERGVDVIDAPETAVTNNTLVSACGTTISVRGAASSGSAVFNNVLFTWPTNCASAAPRKGIEVAASATPGTRADYNLITGPELKSTPYTWGGTGYQTPAAFAAATGQGAHDILAPDFNKVGAKDGSPTIDSGDPTAPGVLPTDIYGKPTADDPRVANTGKDGGYIDRGAFETQDVLKGVTLSIDPAWAPAGTAVKATAVPEGRWPTGLTYHYDFGDGTAPVVTKATTAEHVYSSPCACVAKVTAVNGVGEKVSSFDQPAKVTTAGPLTTAFTVTPLLPTLSDPFTHRLPLTVSVDTDDTAAPWPVTSTDVDFGDGTKGHIDNLGDLRHTYKMPGTYDVTVTMEDAKGAKSTAKRSVKVEYAPSGYVATEPFRLLDTRTTNAPVQGGTATTVALPVGGLAVPGHQLSGSMAVAVLNVTVTGATEDTHLSVWPSGQPRPVTSNVNIKAGGTSSNTVTVPIGAYGTVSAQLNSGKAALILDFVGYYQPNIGQRFSPVTPTRVVDTRTTGGALGGGQTRTVKVAGVNGIPADATAVALNLTGTGATEQAHVIAYPDPAKRPTTSNLNVEPGKDKSNQAIVPVGPNGTITLFTNSGSTHLVVDAVGYYGKDGKASFTPVVPKRLADTRTTGKVAPGATTTVSGLPANAIGAALNVTATESTGPGFLTVHGFGTPRTSASSLNTLPSLTVPNHVMTPVGDGKVSVFNSWGGSNHVITDLLGYFTQS</sequence>
<dbReference type="SUPFAM" id="SSF51126">
    <property type="entry name" value="Pectin lyase-like"/>
    <property type="match status" value="1"/>
</dbReference>
<dbReference type="EMBL" id="MEHK01000002">
    <property type="protein sequence ID" value="OEJ22314.1"/>
    <property type="molecule type" value="Genomic_DNA"/>
</dbReference>
<dbReference type="InterPro" id="IPR000601">
    <property type="entry name" value="PKD_dom"/>
</dbReference>
<dbReference type="AlphaFoldDB" id="A0A1E5NZV4"/>
<organism evidence="2 3">
    <name type="scientific">Streptomyces subrutilus</name>
    <dbReference type="NCBI Taxonomy" id="36818"/>
    <lineage>
        <taxon>Bacteria</taxon>
        <taxon>Bacillati</taxon>
        <taxon>Actinomycetota</taxon>
        <taxon>Actinomycetes</taxon>
        <taxon>Kitasatosporales</taxon>
        <taxon>Streptomycetaceae</taxon>
        <taxon>Streptomyces</taxon>
    </lineage>
</organism>
<evidence type="ECO:0000313" key="2">
    <source>
        <dbReference type="EMBL" id="OEJ22314.1"/>
    </source>
</evidence>
<reference evidence="2 3" key="1">
    <citation type="submission" date="2016-08" db="EMBL/GenBank/DDBJ databases">
        <title>The complete genome of Streptomyces subrutilus 10-1-1.</title>
        <authorList>
            <person name="Chen X."/>
        </authorList>
    </citation>
    <scope>NUCLEOTIDE SEQUENCE [LARGE SCALE GENOMIC DNA]</scope>
    <source>
        <strain evidence="2 3">10-1-1</strain>
    </source>
</reference>
<proteinExistence type="predicted"/>
<dbReference type="SUPFAM" id="SSF49299">
    <property type="entry name" value="PKD domain"/>
    <property type="match status" value="2"/>
</dbReference>
<dbReference type="InterPro" id="IPR022409">
    <property type="entry name" value="PKD/Chitinase_dom"/>
</dbReference>
<feature type="domain" description="PKD" evidence="1">
    <location>
        <begin position="367"/>
        <end position="415"/>
    </location>
</feature>
<dbReference type="Gene3D" id="2.60.40.10">
    <property type="entry name" value="Immunoglobulins"/>
    <property type="match status" value="2"/>
</dbReference>
<dbReference type="InterPro" id="IPR012334">
    <property type="entry name" value="Pectin_lyas_fold"/>
</dbReference>
<dbReference type="Proteomes" id="UP000095705">
    <property type="component" value="Unassembled WGS sequence"/>
</dbReference>
<dbReference type="GO" id="GO:0005975">
    <property type="term" value="P:carbohydrate metabolic process"/>
    <property type="evidence" value="ECO:0007669"/>
    <property type="project" value="UniProtKB-ARBA"/>
</dbReference>
<dbReference type="STRING" id="36818.BGK67_32640"/>
<dbReference type="InterPro" id="IPR011050">
    <property type="entry name" value="Pectin_lyase_fold/virulence"/>
</dbReference>
<dbReference type="CDD" id="cd00146">
    <property type="entry name" value="PKD"/>
    <property type="match status" value="1"/>
</dbReference>
<feature type="domain" description="PKD" evidence="1">
    <location>
        <begin position="437"/>
        <end position="521"/>
    </location>
</feature>
<dbReference type="PROSITE" id="PS50093">
    <property type="entry name" value="PKD"/>
    <property type="match status" value="2"/>
</dbReference>
<comment type="caution">
    <text evidence="2">The sequence shown here is derived from an EMBL/GenBank/DDBJ whole genome shotgun (WGS) entry which is preliminary data.</text>
</comment>